<name>G8Y274_PICSO</name>
<feature type="compositionally biased region" description="Polar residues" evidence="1">
    <location>
        <begin position="105"/>
        <end position="115"/>
    </location>
</feature>
<dbReference type="EMBL" id="FO082047">
    <property type="protein sequence ID" value="CCE85885.1"/>
    <property type="molecule type" value="Genomic_DNA"/>
</dbReference>
<keyword evidence="4" id="KW-1185">Reference proteome</keyword>
<dbReference type="Pfam" id="PF02338">
    <property type="entry name" value="OTU"/>
    <property type="match status" value="1"/>
</dbReference>
<feature type="domain" description="OTU" evidence="2">
    <location>
        <begin position="167"/>
        <end position="302"/>
    </location>
</feature>
<dbReference type="eggNOG" id="KOG2606">
    <property type="taxonomic scope" value="Eukaryota"/>
</dbReference>
<dbReference type="CDD" id="cd22762">
    <property type="entry name" value="OTU_fungi_OTU2-like"/>
    <property type="match status" value="1"/>
</dbReference>
<evidence type="ECO:0000313" key="3">
    <source>
        <dbReference type="EMBL" id="CCE85885.1"/>
    </source>
</evidence>
<dbReference type="InterPro" id="IPR050704">
    <property type="entry name" value="Peptidase_C85-like"/>
</dbReference>
<evidence type="ECO:0000256" key="1">
    <source>
        <dbReference type="SAM" id="MobiDB-lite"/>
    </source>
</evidence>
<sequence>MEDGKDEVPEIAEALLQRHKQERKQLMATTTGMKKQATKKTRKNVLKRCDEMMEEMERRHKQELSQLDAGSDQTSTEPPSLDPQELLQELESEVASEPASESEPQGVSTQYGGSKTTKRNRQKERLARRNAKIEEVKRAAQLETTDSVDYRKIEQESMDELIAWHGLRVEEVRPDGHCLFASIQDQLAQRHGVDVDVQELRHMAAAYMKSRPGDFVPFLFSEETNELRDLDDYTKELTETPMWGSDMEILALANHFDCPIAVVMAGSAPLVMNDTGAAPKLFLAFYKHSYGLGEHYNSLRDGVPGGI</sequence>
<evidence type="ECO:0000313" key="4">
    <source>
        <dbReference type="Proteomes" id="UP000005222"/>
    </source>
</evidence>
<feature type="compositionally biased region" description="Low complexity" evidence="1">
    <location>
        <begin position="95"/>
        <end position="104"/>
    </location>
</feature>
<feature type="compositionally biased region" description="Basic and acidic residues" evidence="1">
    <location>
        <begin position="123"/>
        <end position="132"/>
    </location>
</feature>
<dbReference type="STRING" id="559304.G8Y274"/>
<organism evidence="3 4">
    <name type="scientific">Pichia sorbitophila (strain ATCC MYA-4447 / BCRC 22081 / CBS 7064 / NBRC 10061 / NRRL Y-12695)</name>
    <name type="common">Hybrid yeast</name>
    <dbReference type="NCBI Taxonomy" id="559304"/>
    <lineage>
        <taxon>Eukaryota</taxon>
        <taxon>Fungi</taxon>
        <taxon>Dikarya</taxon>
        <taxon>Ascomycota</taxon>
        <taxon>Saccharomycotina</taxon>
        <taxon>Pichiomycetes</taxon>
        <taxon>Debaryomycetaceae</taxon>
        <taxon>Millerozyma</taxon>
    </lineage>
</organism>
<dbReference type="AlphaFoldDB" id="G8Y274"/>
<evidence type="ECO:0000259" key="2">
    <source>
        <dbReference type="PROSITE" id="PS50802"/>
    </source>
</evidence>
<dbReference type="InParanoid" id="G8Y274"/>
<dbReference type="OrthoDB" id="415023at2759"/>
<feature type="compositionally biased region" description="Basic residues" evidence="1">
    <location>
        <begin position="36"/>
        <end position="46"/>
    </location>
</feature>
<dbReference type="PANTHER" id="PTHR12419">
    <property type="entry name" value="OTU DOMAIN CONTAINING PROTEIN"/>
    <property type="match status" value="1"/>
</dbReference>
<dbReference type="PANTHER" id="PTHR12419:SF10">
    <property type="entry name" value="DEUBIQUITINASE OTUD6B"/>
    <property type="match status" value="1"/>
</dbReference>
<dbReference type="InterPro" id="IPR038765">
    <property type="entry name" value="Papain-like_cys_pep_sf"/>
</dbReference>
<accession>G8Y274</accession>
<dbReference type="GO" id="GO:0004843">
    <property type="term" value="F:cysteine-type deubiquitinase activity"/>
    <property type="evidence" value="ECO:0007669"/>
    <property type="project" value="TreeGrafter"/>
</dbReference>
<dbReference type="PROSITE" id="PS50802">
    <property type="entry name" value="OTU"/>
    <property type="match status" value="1"/>
</dbReference>
<reference evidence="3 4" key="1">
    <citation type="journal article" date="2012" name="G3 (Bethesda)">
        <title>Pichia sorbitophila, an interspecies yeast hybrid reveals early steps of genome resolution following polyploidization.</title>
        <authorList>
            <person name="Leh Louis V."/>
            <person name="Despons L."/>
            <person name="Friedrich A."/>
            <person name="Martin T."/>
            <person name="Durrens P."/>
            <person name="Casaregola S."/>
            <person name="Neuveglise C."/>
            <person name="Fairhead C."/>
            <person name="Marck C."/>
            <person name="Cruz J.A."/>
            <person name="Straub M.L."/>
            <person name="Kugler V."/>
            <person name="Sacerdot C."/>
            <person name="Uzunov Z."/>
            <person name="Thierry A."/>
            <person name="Weiss S."/>
            <person name="Bleykasten C."/>
            <person name="De Montigny J."/>
            <person name="Jacques N."/>
            <person name="Jung P."/>
            <person name="Lemaire M."/>
            <person name="Mallet S."/>
            <person name="Morel G."/>
            <person name="Richard G.F."/>
            <person name="Sarkar A."/>
            <person name="Savel G."/>
            <person name="Schacherer J."/>
            <person name="Seret M.L."/>
            <person name="Talla E."/>
            <person name="Samson G."/>
            <person name="Jubin C."/>
            <person name="Poulain J."/>
            <person name="Vacherie B."/>
            <person name="Barbe V."/>
            <person name="Pelletier E."/>
            <person name="Sherman D.J."/>
            <person name="Westhof E."/>
            <person name="Weissenbach J."/>
            <person name="Baret P.V."/>
            <person name="Wincker P."/>
            <person name="Gaillardin C."/>
            <person name="Dujon B."/>
            <person name="Souciet J.L."/>
        </authorList>
    </citation>
    <scope>NUCLEOTIDE SEQUENCE [LARGE SCALE GENOMIC DNA]</scope>
    <source>
        <strain evidence="4">ATCC MYA-4447 / BCRC 22081 / CBS 7064 / NBRC 10061 / NRRL Y-12695</strain>
    </source>
</reference>
<protein>
    <submittedName>
        <fullName evidence="3">Piso0_005521 protein</fullName>
    </submittedName>
</protein>
<feature type="compositionally biased region" description="Basic and acidic residues" evidence="1">
    <location>
        <begin position="47"/>
        <end position="63"/>
    </location>
</feature>
<feature type="region of interest" description="Disordered" evidence="1">
    <location>
        <begin position="20"/>
        <end position="132"/>
    </location>
</feature>
<dbReference type="HOGENOM" id="CLU_034963_2_0_1"/>
<dbReference type="SUPFAM" id="SSF54001">
    <property type="entry name" value="Cysteine proteinases"/>
    <property type="match status" value="1"/>
</dbReference>
<dbReference type="GO" id="GO:0016579">
    <property type="term" value="P:protein deubiquitination"/>
    <property type="evidence" value="ECO:0007669"/>
    <property type="project" value="TreeGrafter"/>
</dbReference>
<dbReference type="Gene3D" id="3.90.70.80">
    <property type="match status" value="1"/>
</dbReference>
<dbReference type="InterPro" id="IPR049771">
    <property type="entry name" value="OTU2-like_OTU"/>
</dbReference>
<dbReference type="OMA" id="QDQLVFS"/>
<dbReference type="InterPro" id="IPR003323">
    <property type="entry name" value="OTU_dom"/>
</dbReference>
<gene>
    <name evidence="3" type="primary">Piso0_005521</name>
    <name evidence="3" type="ORF">GNLVRS01_PISO0M16512g</name>
</gene>
<proteinExistence type="predicted"/>
<dbReference type="Proteomes" id="UP000005222">
    <property type="component" value="Chromosome M"/>
</dbReference>
<dbReference type="FunCoup" id="G8Y274">
    <property type="interactions" value="1141"/>
</dbReference>